<accession>A0A1Q9BGB8</accession>
<evidence type="ECO:0000313" key="2">
    <source>
        <dbReference type="EMBL" id="OLP68774.1"/>
    </source>
</evidence>
<evidence type="ECO:0000256" key="1">
    <source>
        <dbReference type="SAM" id="MobiDB-lite"/>
    </source>
</evidence>
<dbReference type="EMBL" id="LSRX01007944">
    <property type="protein sequence ID" value="OLP68774.1"/>
    <property type="molecule type" value="Genomic_DNA"/>
</dbReference>
<feature type="region of interest" description="Disordered" evidence="1">
    <location>
        <begin position="1"/>
        <end position="43"/>
    </location>
</feature>
<sequence>MQIHMKYFDSNPRESKTWRPEKPSTSHPSWEARADFGGARSTG</sequence>
<protein>
    <submittedName>
        <fullName evidence="2">Uncharacterized protein</fullName>
    </submittedName>
</protein>
<organism evidence="2 3">
    <name type="scientific">Symbiodinium microadriaticum</name>
    <name type="common">Dinoflagellate</name>
    <name type="synonym">Zooxanthella microadriatica</name>
    <dbReference type="NCBI Taxonomy" id="2951"/>
    <lineage>
        <taxon>Eukaryota</taxon>
        <taxon>Sar</taxon>
        <taxon>Alveolata</taxon>
        <taxon>Dinophyceae</taxon>
        <taxon>Suessiales</taxon>
        <taxon>Symbiodiniaceae</taxon>
        <taxon>Symbiodinium</taxon>
    </lineage>
</organism>
<proteinExistence type="predicted"/>
<keyword evidence="3" id="KW-1185">Reference proteome</keyword>
<feature type="non-terminal residue" evidence="2">
    <location>
        <position position="43"/>
    </location>
</feature>
<reference evidence="2 3" key="1">
    <citation type="submission" date="2016-02" db="EMBL/GenBank/DDBJ databases">
        <title>Genome analysis of coral dinoflagellate symbionts highlights evolutionary adaptations to a symbiotic lifestyle.</title>
        <authorList>
            <person name="Aranda M."/>
            <person name="Li Y."/>
            <person name="Liew Y.J."/>
            <person name="Baumgarten S."/>
            <person name="Simakov O."/>
            <person name="Wilson M."/>
            <person name="Piel J."/>
            <person name="Ashoor H."/>
            <person name="Bougouffa S."/>
            <person name="Bajic V.B."/>
            <person name="Ryu T."/>
            <person name="Ravasi T."/>
            <person name="Bayer T."/>
            <person name="Micklem G."/>
            <person name="Kim H."/>
            <person name="Bhak J."/>
            <person name="Lajeunesse T.C."/>
            <person name="Voolstra C.R."/>
        </authorList>
    </citation>
    <scope>NUCLEOTIDE SEQUENCE [LARGE SCALE GENOMIC DNA]</scope>
    <source>
        <strain evidence="2 3">CCMP2467</strain>
    </source>
</reference>
<name>A0A1Q9BGB8_SYMMI</name>
<gene>
    <name evidence="2" type="ORF">AK812_SmicGene48464</name>
</gene>
<feature type="compositionally biased region" description="Basic and acidic residues" evidence="1">
    <location>
        <begin position="11"/>
        <end position="34"/>
    </location>
</feature>
<dbReference type="Proteomes" id="UP000186817">
    <property type="component" value="Unassembled WGS sequence"/>
</dbReference>
<dbReference type="AlphaFoldDB" id="A0A1Q9BGB8"/>
<comment type="caution">
    <text evidence="2">The sequence shown here is derived from an EMBL/GenBank/DDBJ whole genome shotgun (WGS) entry which is preliminary data.</text>
</comment>
<evidence type="ECO:0000313" key="3">
    <source>
        <dbReference type="Proteomes" id="UP000186817"/>
    </source>
</evidence>